<protein>
    <submittedName>
        <fullName evidence="1">Uncharacterized protein</fullName>
    </submittedName>
</protein>
<proteinExistence type="predicted"/>
<evidence type="ECO:0000313" key="1">
    <source>
        <dbReference type="EMBL" id="KAF5392054.1"/>
    </source>
</evidence>
<dbReference type="OrthoDB" id="3035451at2759"/>
<reference evidence="1 2" key="1">
    <citation type="journal article" date="2020" name="ISME J.">
        <title>Uncovering the hidden diversity of litter-decomposition mechanisms in mushroom-forming fungi.</title>
        <authorList>
            <person name="Floudas D."/>
            <person name="Bentzer J."/>
            <person name="Ahren D."/>
            <person name="Johansson T."/>
            <person name="Persson P."/>
            <person name="Tunlid A."/>
        </authorList>
    </citation>
    <scope>NUCLEOTIDE SEQUENCE [LARGE SCALE GENOMIC DNA]</scope>
    <source>
        <strain evidence="1 2">CBS 406.79</strain>
    </source>
</reference>
<accession>A0A8H5HYQ7</accession>
<dbReference type="EMBL" id="JAACJN010000007">
    <property type="protein sequence ID" value="KAF5392054.1"/>
    <property type="molecule type" value="Genomic_DNA"/>
</dbReference>
<gene>
    <name evidence="1" type="ORF">D9757_003271</name>
</gene>
<organism evidence="1 2">
    <name type="scientific">Collybiopsis confluens</name>
    <dbReference type="NCBI Taxonomy" id="2823264"/>
    <lineage>
        <taxon>Eukaryota</taxon>
        <taxon>Fungi</taxon>
        <taxon>Dikarya</taxon>
        <taxon>Basidiomycota</taxon>
        <taxon>Agaricomycotina</taxon>
        <taxon>Agaricomycetes</taxon>
        <taxon>Agaricomycetidae</taxon>
        <taxon>Agaricales</taxon>
        <taxon>Marasmiineae</taxon>
        <taxon>Omphalotaceae</taxon>
        <taxon>Collybiopsis</taxon>
    </lineage>
</organism>
<name>A0A8H5HYQ7_9AGAR</name>
<comment type="caution">
    <text evidence="1">The sequence shown here is derived from an EMBL/GenBank/DDBJ whole genome shotgun (WGS) entry which is preliminary data.</text>
</comment>
<keyword evidence="2" id="KW-1185">Reference proteome</keyword>
<evidence type="ECO:0000313" key="2">
    <source>
        <dbReference type="Proteomes" id="UP000518752"/>
    </source>
</evidence>
<dbReference type="AlphaFoldDB" id="A0A8H5HYQ7"/>
<dbReference type="Proteomes" id="UP000518752">
    <property type="component" value="Unassembled WGS sequence"/>
</dbReference>
<sequence>MEANLSSAFIRQDQIIWVRGRGIPEFLSTQSAVLEADQDDPSTHVHAYTQLQKMSRISPAKPYLKQLLHIDISDIEPTFELFHAILEQPTVATVRVCNSTSLPTGSHRLDMSKVVLSCEVLDPIHSQLALDEHLLRGLTVAKVELHKVAFFDERLYGLTGLEEIELMGMNPDSCQGLLDLMSVNPHLRKISLMDKAYDANLSASFIQSFLDEIHWQSLSQHFRIPQIGLGRHPSQEWRITDLTIVATFASHPLIQVLPAIASFSPPSKSCPWIWGLSARVVWTWYGSQYDGIVPVLRRFHSLRTLHLKYLFGRLRFEGKQPWQRPRSPVRGTPIETLGTNAEAGGFDIRAGPSRRLRGWIYVVNAKRQIDGKLDNRYHFPERW</sequence>